<evidence type="ECO:0008006" key="16">
    <source>
        <dbReference type="Google" id="ProtNLM"/>
    </source>
</evidence>
<dbReference type="FunFam" id="3.30.830.10:FF:000108">
    <property type="entry name" value="Uncharacterized protein"/>
    <property type="match status" value="1"/>
</dbReference>
<keyword evidence="9" id="KW-0812">Transmembrane</keyword>
<dbReference type="GO" id="GO:0004222">
    <property type="term" value="F:metalloendopeptidase activity"/>
    <property type="evidence" value="ECO:0007669"/>
    <property type="project" value="InterPro"/>
</dbReference>
<dbReference type="GO" id="GO:0046872">
    <property type="term" value="F:metal ion binding"/>
    <property type="evidence" value="ECO:0007669"/>
    <property type="project" value="UniProtKB-KW"/>
</dbReference>
<gene>
    <name evidence="14" type="ORF">PSON_ATCC_30995.1.T1070032</name>
</gene>
<dbReference type="PANTHER" id="PTHR43690:SF18">
    <property type="entry name" value="INSULIN-DEGRADING ENZYME-RELATED"/>
    <property type="match status" value="1"/>
</dbReference>
<dbReference type="InterPro" id="IPR011765">
    <property type="entry name" value="Pept_M16_N"/>
</dbReference>
<keyword evidence="15" id="KW-1185">Reference proteome</keyword>
<sequence>MQKLRREAIERAKLNSACNTIISTLLVVLITLLGLFICDLSGIIQLDKPLQYISAANAIKDQIPERNFISASQTGTLEPLQGQHIDKIDVIKPLIDHRAYRYLELENNLKVLLIHDPESEIASAAMDVKAGSWNEPYEYPGLAHFCEHMLFIGSQKYPQTGYFDDLMAKGGGSSNAYTEAQNTNYYFEITVNHLGKGLDAFAHFFIDPLFNEDAVNKERNAVNSEYEIDVSSEDWKVVNLFALLADPQHPASRFSIGNNDVLAKEGVVEALKKFYQDNYSSNIMSLAVSSRLSLNEMEKLIKVFSKIENKNLIPQSVSGFPYQFGLLGKYKTEKKLILLNWQLSGREQFVHQKPLELIDYLLSNGNLKDYLKEKQLVIEFETSIFIEQNHFVNYIIELTLPEQTLEDGNIALEITRIINNYIQQLEVWLKDDKYLEEIFKEQSSISKINFEYMEGTQEISNIAYNLNKYQPAEVLSSSFIMDVFDKDLILKYISELKKTDNLLILIGDDEYQFTENTLKTNNKEFLKDKRLDKKSEIYRLEYATQKMNKDIIKIITQKDLKLQKLFIKPQKNLFIPDNLKLVSLCDSNQSKLPQMIHTDQLKYQDKESKMNLLHHAGLDLQEFPVHQCKKEENEYQKKNHYPILLNKEKNQWWKISTKFKLPTVSGAIFIQYTKPLTIKQFTSIRIYNFISDEEINKQLRQPLTTGYSIELDMGKQIEIKVYGFSEKVRSFFKKICGCINPFRDKSKSFIQLDDKKEESSNFIRAKQSLITSIKDIFQMKLYEQSYQLYLPSILRKDFFNPEQVLQQIPNITEEQMFSDIKDILQNSIQGSLLIGNIDQKNAQDLSTELETCIYKKEEAQNQKSNRLPISVLNLNQKNWVYAKFVESDKGDLNGVTLNYYQIGQRTQENYALMKILQPLLNSQAYNNLRTDLQLGYVVTMKFKQVSCIDGALFLIQGNKELPMKVNELIEEFLLQFNEYLKKLNKKQFEYLKHSAIVELREKPQTLSEEADRLWGYISTGEYNFEERQITIERLKSITKQQVLEFYENVFINNKSKISLQLYGEGMVSQTLSLKNNQEFDSYIKTNMPDGAQLYSDIKLSYYDCPNDVSSV</sequence>
<evidence type="ECO:0000256" key="4">
    <source>
        <dbReference type="ARBA" id="ARBA00022723"/>
    </source>
</evidence>
<dbReference type="InterPro" id="IPR001431">
    <property type="entry name" value="Pept_M16_Zn_BS"/>
</dbReference>
<dbReference type="PANTHER" id="PTHR43690">
    <property type="entry name" value="NARDILYSIN"/>
    <property type="match status" value="1"/>
</dbReference>
<evidence type="ECO:0000259" key="11">
    <source>
        <dbReference type="Pfam" id="PF05193"/>
    </source>
</evidence>
<keyword evidence="9" id="KW-0472">Membrane</keyword>
<dbReference type="InterPro" id="IPR054734">
    <property type="entry name" value="PqqF-like_C_4"/>
</dbReference>
<dbReference type="AlphaFoldDB" id="A0A8S1QKE6"/>
<evidence type="ECO:0000259" key="12">
    <source>
        <dbReference type="Pfam" id="PF16187"/>
    </source>
</evidence>
<dbReference type="GO" id="GO:0005829">
    <property type="term" value="C:cytosol"/>
    <property type="evidence" value="ECO:0007669"/>
    <property type="project" value="TreeGrafter"/>
</dbReference>
<dbReference type="Proteomes" id="UP000692954">
    <property type="component" value="Unassembled WGS sequence"/>
</dbReference>
<organism evidence="14 15">
    <name type="scientific">Paramecium sonneborni</name>
    <dbReference type="NCBI Taxonomy" id="65129"/>
    <lineage>
        <taxon>Eukaryota</taxon>
        <taxon>Sar</taxon>
        <taxon>Alveolata</taxon>
        <taxon>Ciliophora</taxon>
        <taxon>Intramacronucleata</taxon>
        <taxon>Oligohymenophorea</taxon>
        <taxon>Peniculida</taxon>
        <taxon>Parameciidae</taxon>
        <taxon>Paramecium</taxon>
    </lineage>
</organism>
<comment type="cofactor">
    <cofactor evidence="1">
        <name>Zn(2+)</name>
        <dbReference type="ChEBI" id="CHEBI:29105"/>
    </cofactor>
</comment>
<dbReference type="Pfam" id="PF00675">
    <property type="entry name" value="Peptidase_M16"/>
    <property type="match status" value="1"/>
</dbReference>
<evidence type="ECO:0000259" key="10">
    <source>
        <dbReference type="Pfam" id="PF00675"/>
    </source>
</evidence>
<evidence type="ECO:0000256" key="5">
    <source>
        <dbReference type="ARBA" id="ARBA00022801"/>
    </source>
</evidence>
<feature type="domain" description="Peptidase M16 C-terminal" evidence="11">
    <location>
        <begin position="269"/>
        <end position="394"/>
    </location>
</feature>
<evidence type="ECO:0000256" key="7">
    <source>
        <dbReference type="ARBA" id="ARBA00023049"/>
    </source>
</evidence>
<dbReference type="GO" id="GO:0005739">
    <property type="term" value="C:mitochondrion"/>
    <property type="evidence" value="ECO:0007669"/>
    <property type="project" value="TreeGrafter"/>
</dbReference>
<feature type="domain" description="Peptidase M16 middle/third" evidence="12">
    <location>
        <begin position="631"/>
        <end position="806"/>
    </location>
</feature>
<dbReference type="InterPro" id="IPR007863">
    <property type="entry name" value="Peptidase_M16_C"/>
</dbReference>
<dbReference type="FunFam" id="3.30.830.10:FF:000116">
    <property type="entry name" value="Uncharacterized protein"/>
    <property type="match status" value="1"/>
</dbReference>
<evidence type="ECO:0000256" key="3">
    <source>
        <dbReference type="ARBA" id="ARBA00022670"/>
    </source>
</evidence>
<feature type="domain" description="Peptidase M16 middle/third" evidence="12">
    <location>
        <begin position="456"/>
        <end position="600"/>
    </location>
</feature>
<dbReference type="GO" id="GO:0043171">
    <property type="term" value="P:peptide catabolic process"/>
    <property type="evidence" value="ECO:0007669"/>
    <property type="project" value="TreeGrafter"/>
</dbReference>
<evidence type="ECO:0000256" key="8">
    <source>
        <dbReference type="RuleBase" id="RU004447"/>
    </source>
</evidence>
<dbReference type="EMBL" id="CAJJDN010000107">
    <property type="protein sequence ID" value="CAD8114885.1"/>
    <property type="molecule type" value="Genomic_DNA"/>
</dbReference>
<dbReference type="Pfam" id="PF05193">
    <property type="entry name" value="Peptidase_M16_C"/>
    <property type="match status" value="1"/>
</dbReference>
<evidence type="ECO:0000313" key="14">
    <source>
        <dbReference type="EMBL" id="CAD8114885.1"/>
    </source>
</evidence>
<accession>A0A8S1QKE6</accession>
<dbReference type="PROSITE" id="PS00143">
    <property type="entry name" value="INSULINASE"/>
    <property type="match status" value="1"/>
</dbReference>
<feature type="domain" description="Peptidase M16 N-terminal" evidence="10">
    <location>
        <begin position="110"/>
        <end position="235"/>
    </location>
</feature>
<dbReference type="OrthoDB" id="952271at2759"/>
<evidence type="ECO:0000256" key="9">
    <source>
        <dbReference type="SAM" id="Phobius"/>
    </source>
</evidence>
<dbReference type="Pfam" id="PF16187">
    <property type="entry name" value="Peptidase_M16_M"/>
    <property type="match status" value="2"/>
</dbReference>
<keyword evidence="6" id="KW-0862">Zinc</keyword>
<protein>
    <recommendedName>
        <fullName evidence="16">Insulin-degrading enzyme</fullName>
    </recommendedName>
</protein>
<dbReference type="FunFam" id="3.30.830.10:FF:000079">
    <property type="entry name" value="Coenzyme PQQ synthesis protein F"/>
    <property type="match status" value="1"/>
</dbReference>
<dbReference type="Pfam" id="PF22456">
    <property type="entry name" value="PqqF-like_C_4"/>
    <property type="match status" value="1"/>
</dbReference>
<comment type="caution">
    <text evidence="14">The sequence shown here is derived from an EMBL/GenBank/DDBJ whole genome shotgun (WGS) entry which is preliminary data.</text>
</comment>
<evidence type="ECO:0000256" key="6">
    <source>
        <dbReference type="ARBA" id="ARBA00022833"/>
    </source>
</evidence>
<evidence type="ECO:0000256" key="2">
    <source>
        <dbReference type="ARBA" id="ARBA00007261"/>
    </source>
</evidence>
<name>A0A8S1QKE6_9CILI</name>
<proteinExistence type="inferred from homology"/>
<dbReference type="FunFam" id="3.30.830.10:FF:000012">
    <property type="entry name" value="Protease 3"/>
    <property type="match status" value="1"/>
</dbReference>
<dbReference type="InterPro" id="IPR050626">
    <property type="entry name" value="Peptidase_M16"/>
</dbReference>
<reference evidence="14" key="1">
    <citation type="submission" date="2021-01" db="EMBL/GenBank/DDBJ databases">
        <authorList>
            <consortium name="Genoscope - CEA"/>
            <person name="William W."/>
        </authorList>
    </citation>
    <scope>NUCLEOTIDE SEQUENCE</scope>
</reference>
<dbReference type="InterPro" id="IPR032632">
    <property type="entry name" value="Peptidase_M16_M"/>
</dbReference>
<keyword evidence="4" id="KW-0479">Metal-binding</keyword>
<evidence type="ECO:0000259" key="13">
    <source>
        <dbReference type="Pfam" id="PF22456"/>
    </source>
</evidence>
<keyword evidence="3" id="KW-0645">Protease</keyword>
<dbReference type="GO" id="GO:0051603">
    <property type="term" value="P:proteolysis involved in protein catabolic process"/>
    <property type="evidence" value="ECO:0007669"/>
    <property type="project" value="TreeGrafter"/>
</dbReference>
<feature type="transmembrane region" description="Helical" evidence="9">
    <location>
        <begin position="21"/>
        <end position="44"/>
    </location>
</feature>
<evidence type="ECO:0000313" key="15">
    <source>
        <dbReference type="Proteomes" id="UP000692954"/>
    </source>
</evidence>
<feature type="domain" description="Coenzyme PQQ synthesis protein F-like C-terminal lobe" evidence="13">
    <location>
        <begin position="916"/>
        <end position="1014"/>
    </location>
</feature>
<keyword evidence="5" id="KW-0378">Hydrolase</keyword>
<comment type="similarity">
    <text evidence="2 8">Belongs to the peptidase M16 family.</text>
</comment>
<keyword evidence="7" id="KW-0482">Metalloprotease</keyword>
<evidence type="ECO:0000256" key="1">
    <source>
        <dbReference type="ARBA" id="ARBA00001947"/>
    </source>
</evidence>
<keyword evidence="9" id="KW-1133">Transmembrane helix</keyword>